<evidence type="ECO:0000313" key="3">
    <source>
        <dbReference type="Proteomes" id="UP000766336"/>
    </source>
</evidence>
<gene>
    <name evidence="2" type="ORF">KHU32_18035</name>
</gene>
<feature type="region of interest" description="Disordered" evidence="1">
    <location>
        <begin position="158"/>
        <end position="210"/>
    </location>
</feature>
<dbReference type="RefSeq" id="WP_213671534.1">
    <property type="nucleotide sequence ID" value="NZ_JAHCDA010000003.1"/>
</dbReference>
<organism evidence="2 3">
    <name type="scientific">Roseococcus pinisoli</name>
    <dbReference type="NCBI Taxonomy" id="2835040"/>
    <lineage>
        <taxon>Bacteria</taxon>
        <taxon>Pseudomonadati</taxon>
        <taxon>Pseudomonadota</taxon>
        <taxon>Alphaproteobacteria</taxon>
        <taxon>Acetobacterales</taxon>
        <taxon>Roseomonadaceae</taxon>
        <taxon>Roseococcus</taxon>
    </lineage>
</organism>
<reference evidence="2 3" key="1">
    <citation type="submission" date="2021-05" db="EMBL/GenBank/DDBJ databases">
        <title>Roseococcus sp. XZZS9, whole genome shotgun sequencing project.</title>
        <authorList>
            <person name="Zhao G."/>
            <person name="Shen L."/>
        </authorList>
    </citation>
    <scope>NUCLEOTIDE SEQUENCE [LARGE SCALE GENOMIC DNA]</scope>
    <source>
        <strain evidence="2 3">XZZS9</strain>
    </source>
</reference>
<dbReference type="EMBL" id="JAHCDA010000003">
    <property type="protein sequence ID" value="MBS7812854.1"/>
    <property type="molecule type" value="Genomic_DNA"/>
</dbReference>
<sequence>MAHHLAALISEAEAASGDAKAAAESRAADLILRLWEKRRDLHEAADPLGPCRDAVEVLSRMRAERNPWLAHRGRGGSEGLLADLFDNMAKVVVGGILLTRARELREMSPAEEAALSPEEVALREQLAWWEEAVTPDIDHSLPPLLRILTRAAAGAPVQEVAQEAPVESSDADPAQEDAAEEMTAARDEALAELSSKHAEILPEARRPQERVTEALERLQAKLARLIEAWKSGPSRD</sequence>
<proteinExistence type="predicted"/>
<accession>A0ABS5QGQ3</accession>
<keyword evidence="3" id="KW-1185">Reference proteome</keyword>
<protein>
    <submittedName>
        <fullName evidence="2">Uncharacterized protein</fullName>
    </submittedName>
</protein>
<evidence type="ECO:0000313" key="2">
    <source>
        <dbReference type="EMBL" id="MBS7812854.1"/>
    </source>
</evidence>
<feature type="compositionally biased region" description="Basic and acidic residues" evidence="1">
    <location>
        <begin position="183"/>
        <end position="210"/>
    </location>
</feature>
<feature type="compositionally biased region" description="Acidic residues" evidence="1">
    <location>
        <begin position="169"/>
        <end position="180"/>
    </location>
</feature>
<dbReference type="Proteomes" id="UP000766336">
    <property type="component" value="Unassembled WGS sequence"/>
</dbReference>
<comment type="caution">
    <text evidence="2">The sequence shown here is derived from an EMBL/GenBank/DDBJ whole genome shotgun (WGS) entry which is preliminary data.</text>
</comment>
<name>A0ABS5QGQ3_9PROT</name>
<evidence type="ECO:0000256" key="1">
    <source>
        <dbReference type="SAM" id="MobiDB-lite"/>
    </source>
</evidence>